<dbReference type="InterPro" id="IPR002810">
    <property type="entry name" value="NfeD-like_C"/>
</dbReference>
<protein>
    <submittedName>
        <fullName evidence="7">NfeD family protein</fullName>
    </submittedName>
</protein>
<evidence type="ECO:0000256" key="4">
    <source>
        <dbReference type="ARBA" id="ARBA00023136"/>
    </source>
</evidence>
<dbReference type="PANTHER" id="PTHR33507">
    <property type="entry name" value="INNER MEMBRANE PROTEIN YBBJ"/>
    <property type="match status" value="1"/>
</dbReference>
<keyword evidence="2 5" id="KW-0812">Transmembrane</keyword>
<gene>
    <name evidence="7" type="ORF">WMQ36_21290</name>
</gene>
<keyword evidence="3 5" id="KW-1133">Transmembrane helix</keyword>
<feature type="domain" description="NfeD-like C-terminal" evidence="6">
    <location>
        <begin position="80"/>
        <end position="139"/>
    </location>
</feature>
<organism evidence="7 8">
    <name type="scientific">Enterocloster hominis</name>
    <name type="common">ex Hitch et al. 2024</name>
    <dbReference type="NCBI Taxonomy" id="1917870"/>
    <lineage>
        <taxon>Bacteria</taxon>
        <taxon>Bacillati</taxon>
        <taxon>Bacillota</taxon>
        <taxon>Clostridia</taxon>
        <taxon>Lachnospirales</taxon>
        <taxon>Lachnospiraceae</taxon>
        <taxon>Enterocloster</taxon>
    </lineage>
</organism>
<dbReference type="SUPFAM" id="SSF141322">
    <property type="entry name" value="NfeD domain-like"/>
    <property type="match status" value="1"/>
</dbReference>
<proteinExistence type="predicted"/>
<feature type="transmembrane region" description="Helical" evidence="5">
    <location>
        <begin position="49"/>
        <end position="66"/>
    </location>
</feature>
<reference evidence="7 8" key="1">
    <citation type="submission" date="2024-03" db="EMBL/GenBank/DDBJ databases">
        <title>Human intestinal bacterial collection.</title>
        <authorList>
            <person name="Pauvert C."/>
            <person name="Hitch T.C.A."/>
            <person name="Clavel T."/>
        </authorList>
    </citation>
    <scope>NUCLEOTIDE SEQUENCE [LARGE SCALE GENOMIC DNA]</scope>
    <source>
        <strain evidence="7 8">CLA-SR-H021</strain>
    </source>
</reference>
<dbReference type="RefSeq" id="WP_008722979.1">
    <property type="nucleotide sequence ID" value="NZ_JAJFDX010000019.1"/>
</dbReference>
<evidence type="ECO:0000256" key="1">
    <source>
        <dbReference type="ARBA" id="ARBA00004141"/>
    </source>
</evidence>
<dbReference type="Gene3D" id="2.40.50.140">
    <property type="entry name" value="Nucleic acid-binding proteins"/>
    <property type="match status" value="1"/>
</dbReference>
<evidence type="ECO:0000313" key="8">
    <source>
        <dbReference type="Proteomes" id="UP001454086"/>
    </source>
</evidence>
<evidence type="ECO:0000256" key="2">
    <source>
        <dbReference type="ARBA" id="ARBA00022692"/>
    </source>
</evidence>
<accession>A0ABV1DAW8</accession>
<comment type="caution">
    <text evidence="7">The sequence shown here is derived from an EMBL/GenBank/DDBJ whole genome shotgun (WGS) entry which is preliminary data.</text>
</comment>
<dbReference type="PANTHER" id="PTHR33507:SF3">
    <property type="entry name" value="INNER MEMBRANE PROTEIN YBBJ"/>
    <property type="match status" value="1"/>
</dbReference>
<dbReference type="InterPro" id="IPR052165">
    <property type="entry name" value="Membrane_assoc_protease"/>
</dbReference>
<keyword evidence="8" id="KW-1185">Reference proteome</keyword>
<sequence>MSVAWLIAFVVFLVVEGMTASLTSIWFAGGALAALVAQVCGASLRPQLAVFVIVSFALFMMVRPFTTRYLHRKKTDTNVDSFTGRKAVVKERINNEAGTGSAILAGETWLARSAVEGVVFEPNTVVVITAVSGAKLIVKAVEPEHKVELPKEDA</sequence>
<dbReference type="Proteomes" id="UP001454086">
    <property type="component" value="Unassembled WGS sequence"/>
</dbReference>
<evidence type="ECO:0000259" key="6">
    <source>
        <dbReference type="Pfam" id="PF01957"/>
    </source>
</evidence>
<evidence type="ECO:0000256" key="5">
    <source>
        <dbReference type="SAM" id="Phobius"/>
    </source>
</evidence>
<dbReference type="InterPro" id="IPR012340">
    <property type="entry name" value="NA-bd_OB-fold"/>
</dbReference>
<name>A0ABV1DAW8_9FIRM</name>
<dbReference type="EMBL" id="JBBMFM010000109">
    <property type="protein sequence ID" value="MEQ2427504.1"/>
    <property type="molecule type" value="Genomic_DNA"/>
</dbReference>
<comment type="subcellular location">
    <subcellularLocation>
        <location evidence="1">Membrane</location>
        <topology evidence="1">Multi-pass membrane protein</topology>
    </subcellularLocation>
</comment>
<evidence type="ECO:0000256" key="3">
    <source>
        <dbReference type="ARBA" id="ARBA00022989"/>
    </source>
</evidence>
<evidence type="ECO:0000313" key="7">
    <source>
        <dbReference type="EMBL" id="MEQ2427504.1"/>
    </source>
</evidence>
<keyword evidence="4 5" id="KW-0472">Membrane</keyword>
<dbReference type="Pfam" id="PF01957">
    <property type="entry name" value="NfeD"/>
    <property type="match status" value="1"/>
</dbReference>